<evidence type="ECO:0000256" key="1">
    <source>
        <dbReference type="ARBA" id="ARBA00006930"/>
    </source>
</evidence>
<evidence type="ECO:0000256" key="2">
    <source>
        <dbReference type="ARBA" id="ARBA00011322"/>
    </source>
</evidence>
<dbReference type="RefSeq" id="WP_076003456.1">
    <property type="nucleotide sequence ID" value="NZ_CP018258.1"/>
</dbReference>
<dbReference type="STRING" id="1839801.Dform_00309"/>
<dbReference type="AlphaFoldDB" id="A0A1P8F5B1"/>
<evidence type="ECO:0000313" key="7">
    <source>
        <dbReference type="Proteomes" id="UP000185934"/>
    </source>
</evidence>
<dbReference type="Pfam" id="PF13476">
    <property type="entry name" value="AAA_23"/>
    <property type="match status" value="1"/>
</dbReference>
<evidence type="ECO:0000313" key="6">
    <source>
        <dbReference type="EMBL" id="APV43669.1"/>
    </source>
</evidence>
<feature type="coiled-coil region" evidence="4">
    <location>
        <begin position="433"/>
        <end position="467"/>
    </location>
</feature>
<dbReference type="Proteomes" id="UP000185934">
    <property type="component" value="Chromosome"/>
</dbReference>
<protein>
    <recommendedName>
        <fullName evidence="3">Nuclease SbcCD subunit C</fullName>
    </recommendedName>
</protein>
<dbReference type="GO" id="GO:0006302">
    <property type="term" value="P:double-strand break repair"/>
    <property type="evidence" value="ECO:0007669"/>
    <property type="project" value="InterPro"/>
</dbReference>
<evidence type="ECO:0000256" key="4">
    <source>
        <dbReference type="SAM" id="Coils"/>
    </source>
</evidence>
<dbReference type="OrthoDB" id="9795626at2"/>
<reference evidence="7" key="1">
    <citation type="submission" date="2016-11" db="EMBL/GenBank/DDBJ databases">
        <title>Dehalogenimonas formicexedens sp. nov., a chlorinated alkane respiring bacterium isolated from contaminated groundwater.</title>
        <authorList>
            <person name="Key T.A."/>
            <person name="Bowman K.S."/>
            <person name="Lee I."/>
            <person name="Chun J."/>
            <person name="Albuquerque L."/>
            <person name="da Costa M.S."/>
            <person name="Rainey F.A."/>
            <person name="Moe W.M."/>
        </authorList>
    </citation>
    <scope>NUCLEOTIDE SEQUENCE [LARGE SCALE GENOMIC DNA]</scope>
    <source>
        <strain evidence="7">NSZ-14</strain>
    </source>
</reference>
<keyword evidence="7" id="KW-1185">Reference proteome</keyword>
<comment type="similarity">
    <text evidence="1">Belongs to the SMC family. SbcC subfamily.</text>
</comment>
<dbReference type="Gene3D" id="3.40.50.300">
    <property type="entry name" value="P-loop containing nucleotide triphosphate hydrolases"/>
    <property type="match status" value="2"/>
</dbReference>
<feature type="domain" description="Rad50/SbcC-type AAA" evidence="5">
    <location>
        <begin position="5"/>
        <end position="261"/>
    </location>
</feature>
<dbReference type="PANTHER" id="PTHR32114">
    <property type="entry name" value="ABC TRANSPORTER ABCH.3"/>
    <property type="match status" value="1"/>
</dbReference>
<dbReference type="InterPro" id="IPR027417">
    <property type="entry name" value="P-loop_NTPase"/>
</dbReference>
<dbReference type="KEGG" id="dfo:Dform_00309"/>
<keyword evidence="4" id="KW-0175">Coiled coil</keyword>
<dbReference type="EMBL" id="CP018258">
    <property type="protein sequence ID" value="APV43669.1"/>
    <property type="molecule type" value="Genomic_DNA"/>
</dbReference>
<dbReference type="GO" id="GO:0016887">
    <property type="term" value="F:ATP hydrolysis activity"/>
    <property type="evidence" value="ECO:0007669"/>
    <property type="project" value="InterPro"/>
</dbReference>
<gene>
    <name evidence="6" type="ORF">Dform_00309</name>
</gene>
<name>A0A1P8F5B1_9CHLR</name>
<dbReference type="PANTHER" id="PTHR32114:SF2">
    <property type="entry name" value="ABC TRANSPORTER ABCH.3"/>
    <property type="match status" value="1"/>
</dbReference>
<accession>A0A1P8F5B1</accession>
<organism evidence="6 7">
    <name type="scientific">Dehalogenimonas formicexedens</name>
    <dbReference type="NCBI Taxonomy" id="1839801"/>
    <lineage>
        <taxon>Bacteria</taxon>
        <taxon>Bacillati</taxon>
        <taxon>Chloroflexota</taxon>
        <taxon>Dehalococcoidia</taxon>
        <taxon>Dehalococcoidales</taxon>
        <taxon>Dehalococcoidaceae</taxon>
        <taxon>Dehalogenimonas</taxon>
    </lineage>
</organism>
<feature type="coiled-coil region" evidence="4">
    <location>
        <begin position="219"/>
        <end position="246"/>
    </location>
</feature>
<proteinExistence type="inferred from homology"/>
<sequence length="664" mass="76440">MLLKSLKLRNFRQFRGDQTVYFSVDPEKNVTVIMGVMGSGKTTFAQAFTWCLYGDTDFEDKSMLCKATASAMLPNTEETVKAELALEHNGVEYTIIREQRYQKDGAGIIKRPNQPIFVIAYKNKDGQREYVDELKTEMTMKELLPKELSRYFFFDGERIGTMSKELRKGKSQEFAQAVKGLLGLSAIAAALDHLKGRGPKASVLRNYDESYDTRSDNKIAQYTREIQELNDSLSKIESRIEEIDKEDILARDKCAVLEEKIKLNEDSIRLAKEKDTLKIRLQSLILSKATNTSSLLKFFNLHAPSYFSKKLMRDALQQLSEAQKLDKGIPDIHARTIEYLIKRGICLCDNKIEFGNPEYKALNKVLEFIPPQSLGSTIGQFVRDCELKSQQSNLFYENVAEKYALVRENDNDYSSTEEQIVLIETKLQGMINVGELQKDLMKYEKALRDLQSERDNLNREKGRCEMNRDRRNTERNELSLKDENNRKIEIYKAYAQYMYNILSALYTEKEAETREQLEYNVNHIFKTIYNGGLSLSIDEKYNIQINAIDCEGYHDEIEASMGQSISVIFAFISGVTKMARQRRASENELVSCEPYPLVMDAPLSSFDKTRIKTVCDVLPQVAEQVIFFIKDTDGELAEAHMASKVGKRYLFDKKNEYETYLITR</sequence>
<dbReference type="SUPFAM" id="SSF52540">
    <property type="entry name" value="P-loop containing nucleoside triphosphate hydrolases"/>
    <property type="match status" value="1"/>
</dbReference>
<evidence type="ECO:0000259" key="5">
    <source>
        <dbReference type="Pfam" id="PF13476"/>
    </source>
</evidence>
<dbReference type="InterPro" id="IPR038729">
    <property type="entry name" value="Rad50/SbcC_AAA"/>
</dbReference>
<evidence type="ECO:0000256" key="3">
    <source>
        <dbReference type="ARBA" id="ARBA00013368"/>
    </source>
</evidence>
<comment type="subunit">
    <text evidence="2">Heterodimer of SbcC and SbcD.</text>
</comment>